<evidence type="ECO:0000313" key="2">
    <source>
        <dbReference type="Proteomes" id="UP001057402"/>
    </source>
</evidence>
<proteinExistence type="predicted"/>
<evidence type="ECO:0000313" key="1">
    <source>
        <dbReference type="EMBL" id="KAI4364797.1"/>
    </source>
</evidence>
<accession>A0ACB9QG36</accession>
<dbReference type="EMBL" id="CM042885">
    <property type="protein sequence ID" value="KAI4364797.1"/>
    <property type="molecule type" value="Genomic_DNA"/>
</dbReference>
<protein>
    <submittedName>
        <fullName evidence="1">Uncharacterized protein</fullName>
    </submittedName>
</protein>
<keyword evidence="2" id="KW-1185">Reference proteome</keyword>
<gene>
    <name evidence="1" type="ORF">MLD38_020843</name>
</gene>
<sequence length="80" mass="9317">MCGFASLLSGKQSNLDSQKRVVPFGKKHLVIGQGIQSRDCKDEFSIRIRETLLGRYFLRAHQFCCRYFWDPSFFQTPDPI</sequence>
<reference evidence="2" key="1">
    <citation type="journal article" date="2023" name="Front. Plant Sci.">
        <title>Chromosomal-level genome assembly of Melastoma candidum provides insights into trichome evolution.</title>
        <authorList>
            <person name="Zhong Y."/>
            <person name="Wu W."/>
            <person name="Sun C."/>
            <person name="Zou P."/>
            <person name="Liu Y."/>
            <person name="Dai S."/>
            <person name="Zhou R."/>
        </authorList>
    </citation>
    <scope>NUCLEOTIDE SEQUENCE [LARGE SCALE GENOMIC DNA]</scope>
</reference>
<dbReference type="Proteomes" id="UP001057402">
    <property type="component" value="Chromosome 6"/>
</dbReference>
<organism evidence="1 2">
    <name type="scientific">Melastoma candidum</name>
    <dbReference type="NCBI Taxonomy" id="119954"/>
    <lineage>
        <taxon>Eukaryota</taxon>
        <taxon>Viridiplantae</taxon>
        <taxon>Streptophyta</taxon>
        <taxon>Embryophyta</taxon>
        <taxon>Tracheophyta</taxon>
        <taxon>Spermatophyta</taxon>
        <taxon>Magnoliopsida</taxon>
        <taxon>eudicotyledons</taxon>
        <taxon>Gunneridae</taxon>
        <taxon>Pentapetalae</taxon>
        <taxon>rosids</taxon>
        <taxon>malvids</taxon>
        <taxon>Myrtales</taxon>
        <taxon>Melastomataceae</taxon>
        <taxon>Melastomatoideae</taxon>
        <taxon>Melastomateae</taxon>
        <taxon>Melastoma</taxon>
    </lineage>
</organism>
<comment type="caution">
    <text evidence="1">The sequence shown here is derived from an EMBL/GenBank/DDBJ whole genome shotgun (WGS) entry which is preliminary data.</text>
</comment>
<name>A0ACB9QG36_9MYRT</name>